<dbReference type="AlphaFoldDB" id="A0A2W7NB39"/>
<organism evidence="1 2">
    <name type="scientific">Breznakibacter xylanolyticus</name>
    <dbReference type="NCBI Taxonomy" id="990"/>
    <lineage>
        <taxon>Bacteria</taxon>
        <taxon>Pseudomonadati</taxon>
        <taxon>Bacteroidota</taxon>
        <taxon>Bacteroidia</taxon>
        <taxon>Marinilabiliales</taxon>
        <taxon>Marinilabiliaceae</taxon>
        <taxon>Breznakibacter</taxon>
    </lineage>
</organism>
<protein>
    <submittedName>
        <fullName evidence="1">Uncharacterized protein DUF4924</fullName>
    </submittedName>
</protein>
<dbReference type="InterPro" id="IPR032574">
    <property type="entry name" value="DUF4924"/>
</dbReference>
<accession>A0A2W7NB39</accession>
<evidence type="ECO:0000313" key="2">
    <source>
        <dbReference type="Proteomes" id="UP000249239"/>
    </source>
</evidence>
<evidence type="ECO:0000313" key="1">
    <source>
        <dbReference type="EMBL" id="PZX17338.1"/>
    </source>
</evidence>
<dbReference type="OrthoDB" id="1095125at2"/>
<keyword evidence="2" id="KW-1185">Reference proteome</keyword>
<comment type="caution">
    <text evidence="1">The sequence shown here is derived from an EMBL/GenBank/DDBJ whole genome shotgun (WGS) entry which is preliminary data.</text>
</comment>
<dbReference type="Proteomes" id="UP000249239">
    <property type="component" value="Unassembled WGS sequence"/>
</dbReference>
<sequence length="187" mass="22053">MIIAQTKKKENIIEYMLYMWQVEDLIRANNLDMQKIDQNIITQYHDQPADLLLEIRDWWENLVEMMRLEKKEQSGHLQINLNTVNDLHQLHMTLMKDVREAAYRNQYYQTAPFIIEFERKMGQTPGNEIDTCLTAIYSSFLLKLQGKEISSGTREAVRSISRLMALLAKKYPLWQAGKIGDENDNEQ</sequence>
<gene>
    <name evidence="1" type="ORF">LX69_01387</name>
</gene>
<dbReference type="EMBL" id="QKZK01000009">
    <property type="protein sequence ID" value="PZX17338.1"/>
    <property type="molecule type" value="Genomic_DNA"/>
</dbReference>
<name>A0A2W7NB39_9BACT</name>
<dbReference type="Pfam" id="PF16271">
    <property type="entry name" value="DUF4924"/>
    <property type="match status" value="1"/>
</dbReference>
<dbReference type="RefSeq" id="WP_111445081.1">
    <property type="nucleotide sequence ID" value="NZ_QKZK01000009.1"/>
</dbReference>
<proteinExistence type="predicted"/>
<reference evidence="1 2" key="1">
    <citation type="submission" date="2018-06" db="EMBL/GenBank/DDBJ databases">
        <title>Genomic Encyclopedia of Archaeal and Bacterial Type Strains, Phase II (KMG-II): from individual species to whole genera.</title>
        <authorList>
            <person name="Goeker M."/>
        </authorList>
    </citation>
    <scope>NUCLEOTIDE SEQUENCE [LARGE SCALE GENOMIC DNA]</scope>
    <source>
        <strain evidence="1 2">DSM 6779</strain>
    </source>
</reference>